<evidence type="ECO:0000313" key="4">
    <source>
        <dbReference type="Proteomes" id="UP000031036"/>
    </source>
</evidence>
<dbReference type="EMBL" id="JPKZ01002211">
    <property type="protein sequence ID" value="KHN77918.1"/>
    <property type="molecule type" value="Genomic_DNA"/>
</dbReference>
<dbReference type="Proteomes" id="UP000031036">
    <property type="component" value="Unassembled WGS sequence"/>
</dbReference>
<dbReference type="OrthoDB" id="10478437at2759"/>
<keyword evidence="4" id="KW-1185">Reference proteome</keyword>
<dbReference type="AlphaFoldDB" id="A0A0B2V8P0"/>
<dbReference type="EMBL" id="UYWY01020937">
    <property type="protein sequence ID" value="VDM42969.1"/>
    <property type="molecule type" value="Genomic_DNA"/>
</dbReference>
<feature type="coiled-coil region" evidence="1">
    <location>
        <begin position="10"/>
        <end position="44"/>
    </location>
</feature>
<proteinExistence type="predicted"/>
<keyword evidence="1" id="KW-0175">Coiled coil</keyword>
<gene>
    <name evidence="2" type="ORF">Tcan_18367</name>
    <name evidence="3" type="ORF">TCNE_LOCUS11648</name>
</gene>
<sequence length="323" mass="35442">MDSEQSVACWDGGNESVKELQRKLEEAERKNNELRTSLNMVLARSQQWLEKPLNREAYQRELLKKFASFVENRLRFHSALQRICDECISARKQTNVVTIGVGTVGFVAAFIRSAKVLGPMVSVAAAAFNTSLAVKNKFDEAARIKQLQSLEETDLKLIGQLLNSYDEFCTLFKIEKRIGGEDVMRLQMSEVVSSMVKFVEGVDSASLLAGTGTADPRTVIEYACRNAVFPLLANLASSTLPDSFDVLQNVAGVSALSLSADSSASVLQFIANVVNGFCALNALADLINGSESEAVKRMKFFVDHQKHELALFQSAVNDASQSE</sequence>
<organism evidence="2 4">
    <name type="scientific">Toxocara canis</name>
    <name type="common">Canine roundworm</name>
    <dbReference type="NCBI Taxonomy" id="6265"/>
    <lineage>
        <taxon>Eukaryota</taxon>
        <taxon>Metazoa</taxon>
        <taxon>Ecdysozoa</taxon>
        <taxon>Nematoda</taxon>
        <taxon>Chromadorea</taxon>
        <taxon>Rhabditida</taxon>
        <taxon>Spirurina</taxon>
        <taxon>Ascaridomorpha</taxon>
        <taxon>Ascaridoidea</taxon>
        <taxon>Toxocaridae</taxon>
        <taxon>Toxocara</taxon>
    </lineage>
</organism>
<reference evidence="3" key="2">
    <citation type="submission" date="2018-11" db="EMBL/GenBank/DDBJ databases">
        <authorList>
            <consortium name="Pathogen Informatics"/>
        </authorList>
    </citation>
    <scope>NUCLEOTIDE SEQUENCE [LARGE SCALE GENOMIC DNA]</scope>
</reference>
<evidence type="ECO:0000313" key="2">
    <source>
        <dbReference type="EMBL" id="KHN77918.1"/>
    </source>
</evidence>
<evidence type="ECO:0000256" key="1">
    <source>
        <dbReference type="SAM" id="Coils"/>
    </source>
</evidence>
<protein>
    <submittedName>
        <fullName evidence="2">Uncharacterized protein</fullName>
    </submittedName>
</protein>
<reference evidence="2 4" key="1">
    <citation type="submission" date="2014-11" db="EMBL/GenBank/DDBJ databases">
        <title>Genetic blueprint of the zoonotic pathogen Toxocara canis.</title>
        <authorList>
            <person name="Zhu X.-Q."/>
            <person name="Korhonen P.K."/>
            <person name="Cai H."/>
            <person name="Young N.D."/>
            <person name="Nejsum P."/>
            <person name="von Samson-Himmelstjerna G."/>
            <person name="Boag P.R."/>
            <person name="Tan P."/>
            <person name="Li Q."/>
            <person name="Min J."/>
            <person name="Yang Y."/>
            <person name="Wang X."/>
            <person name="Fang X."/>
            <person name="Hall R.S."/>
            <person name="Hofmann A."/>
            <person name="Sternberg P.W."/>
            <person name="Jex A.R."/>
            <person name="Gasser R.B."/>
        </authorList>
    </citation>
    <scope>NUCLEOTIDE SEQUENCE [LARGE SCALE GENOMIC DNA]</scope>
    <source>
        <strain evidence="2">PN_DK_2014</strain>
    </source>
</reference>
<name>A0A0B2V8P0_TOXCA</name>
<evidence type="ECO:0000313" key="3">
    <source>
        <dbReference type="EMBL" id="VDM42969.1"/>
    </source>
</evidence>
<accession>A0A0B2V8P0</accession>